<keyword evidence="3 8" id="KW-0378">Hydrolase</keyword>
<dbReference type="GO" id="GO:0140042">
    <property type="term" value="P:lipid droplet formation"/>
    <property type="evidence" value="ECO:0007669"/>
    <property type="project" value="UniProtKB-UniRule"/>
</dbReference>
<dbReference type="PANTHER" id="PTHR23129:SF0">
    <property type="entry name" value="ACYL-COENZYME A DIPHOSPHATASE FITM2"/>
    <property type="match status" value="1"/>
</dbReference>
<feature type="transmembrane region" description="Helical" evidence="10">
    <location>
        <begin position="305"/>
        <end position="321"/>
    </location>
</feature>
<dbReference type="GO" id="GO:0010945">
    <property type="term" value="F:coenzyme A diphosphatase activity"/>
    <property type="evidence" value="ECO:0007669"/>
    <property type="project" value="InterPro"/>
</dbReference>
<keyword evidence="8" id="KW-0594">Phospholipid biosynthesis</keyword>
<keyword evidence="6" id="KW-0443">Lipid metabolism</keyword>
<keyword evidence="2 8" id="KW-0812">Transmembrane</keyword>
<comment type="similarity">
    <text evidence="8">Belongs to the FIT family. Fungal FIT2B/SCS3 subfamily.</text>
</comment>
<comment type="catalytic activity">
    <reaction evidence="8">
        <text>(9Z)-octadecenoyl-CoA + H2O = S-(9Z-octadecenoyl)-4'-phosphopantetheine + adenosine 3',5'-bisphosphate + 2 H(+)</text>
        <dbReference type="Rhea" id="RHEA:65564"/>
        <dbReference type="ChEBI" id="CHEBI:15377"/>
        <dbReference type="ChEBI" id="CHEBI:15378"/>
        <dbReference type="ChEBI" id="CHEBI:57387"/>
        <dbReference type="ChEBI" id="CHEBI:58343"/>
        <dbReference type="ChEBI" id="CHEBI:156553"/>
    </reaction>
</comment>
<name>A0AAJ0DS32_9PEZI</name>
<keyword evidence="7 8" id="KW-0472">Membrane</keyword>
<organism evidence="11 12">
    <name type="scientific">Extremus antarcticus</name>
    <dbReference type="NCBI Taxonomy" id="702011"/>
    <lineage>
        <taxon>Eukaryota</taxon>
        <taxon>Fungi</taxon>
        <taxon>Dikarya</taxon>
        <taxon>Ascomycota</taxon>
        <taxon>Pezizomycotina</taxon>
        <taxon>Dothideomycetes</taxon>
        <taxon>Dothideomycetidae</taxon>
        <taxon>Mycosphaerellales</taxon>
        <taxon>Extremaceae</taxon>
        <taxon>Extremus</taxon>
    </lineage>
</organism>
<dbReference type="InterPro" id="IPR019388">
    <property type="entry name" value="FIT"/>
</dbReference>
<dbReference type="AlphaFoldDB" id="A0AAJ0DS32"/>
<feature type="transmembrane region" description="Helical" evidence="10">
    <location>
        <begin position="138"/>
        <end position="156"/>
    </location>
</feature>
<dbReference type="HAMAP" id="MF_03231">
    <property type="entry name" value="SCS3"/>
    <property type="match status" value="1"/>
</dbReference>
<keyword evidence="4 8" id="KW-0256">Endoplasmic reticulum</keyword>
<dbReference type="Proteomes" id="UP001271007">
    <property type="component" value="Unassembled WGS sequence"/>
</dbReference>
<sequence length="337" mass="37522">MTTRRVATKVEIPVPETSNSTSKRKTQMGPAPLAGSPFLPTLLEAVLLAIYPATLLFGSLFSIIHPSTRVATYLAETQSYDPSHAPSYFAKKSNVFNVYFVKVGWFWTTLAVAMLIFSHPSLGPPLNPRVTKRRLQAGIRYLCITAVWIAVTQWFFGPPIIDRSFKWTGGQCQMIYSDHPADMMEKAEMSDVREVFTHAACKTIGGQWKGGHDISGHVFLLILGSAMIWLELLPAVLRMEGLREARRIMTSDGLIRSASIEADVQLEPASEPHGYGVWGSLLVLGSSWWMLLMTAAYFHTWFEKFTGLIVAFGTIYAVYFLPRAVPAFRRIVGMPGV</sequence>
<comment type="catalytic activity">
    <reaction evidence="8">
        <text>hexadecanoyl-CoA + H2O = S-hexadecanoyl-4'-phosphopantetheine + adenosine 3',5'-bisphosphate + 2 H(+)</text>
        <dbReference type="Rhea" id="RHEA:50032"/>
        <dbReference type="ChEBI" id="CHEBI:15377"/>
        <dbReference type="ChEBI" id="CHEBI:15378"/>
        <dbReference type="ChEBI" id="CHEBI:57379"/>
        <dbReference type="ChEBI" id="CHEBI:58343"/>
        <dbReference type="ChEBI" id="CHEBI:132018"/>
    </reaction>
</comment>
<feature type="transmembrane region" description="Helical" evidence="10">
    <location>
        <begin position="96"/>
        <end position="117"/>
    </location>
</feature>
<feature type="transmembrane region" description="Helical" evidence="10">
    <location>
        <begin position="42"/>
        <end position="64"/>
    </location>
</feature>
<dbReference type="GO" id="GO:0005789">
    <property type="term" value="C:endoplasmic reticulum membrane"/>
    <property type="evidence" value="ECO:0007669"/>
    <property type="project" value="UniProtKB-SubCell"/>
</dbReference>
<proteinExistence type="inferred from homology"/>
<keyword evidence="5 8" id="KW-1133">Transmembrane helix</keyword>
<accession>A0AAJ0DS32</accession>
<evidence type="ECO:0000256" key="9">
    <source>
        <dbReference type="SAM" id="MobiDB-lite"/>
    </source>
</evidence>
<feature type="active site" evidence="8">
    <location>
        <position position="299"/>
    </location>
</feature>
<evidence type="ECO:0000256" key="5">
    <source>
        <dbReference type="ARBA" id="ARBA00022989"/>
    </source>
</evidence>
<gene>
    <name evidence="8" type="primary">SCS3</name>
    <name evidence="8" type="synonym">FIT2B</name>
    <name evidence="11" type="ORF">LTR09_003570</name>
</gene>
<feature type="region of interest" description="Disordered" evidence="9">
    <location>
        <begin position="1"/>
        <end position="29"/>
    </location>
</feature>
<feature type="transmembrane region" description="Helical" evidence="10">
    <location>
        <begin position="218"/>
        <end position="237"/>
    </location>
</feature>
<evidence type="ECO:0000256" key="7">
    <source>
        <dbReference type="ARBA" id="ARBA00023136"/>
    </source>
</evidence>
<evidence type="ECO:0000256" key="4">
    <source>
        <dbReference type="ARBA" id="ARBA00022824"/>
    </source>
</evidence>
<dbReference type="EC" id="3.6.1.-" evidence="8"/>
<keyword evidence="8" id="KW-0444">Lipid biosynthesis</keyword>
<evidence type="ECO:0000256" key="6">
    <source>
        <dbReference type="ARBA" id="ARBA00023098"/>
    </source>
</evidence>
<keyword evidence="8" id="KW-1208">Phospholipid metabolism</keyword>
<evidence type="ECO:0000313" key="12">
    <source>
        <dbReference type="Proteomes" id="UP001271007"/>
    </source>
</evidence>
<evidence type="ECO:0000256" key="10">
    <source>
        <dbReference type="SAM" id="Phobius"/>
    </source>
</evidence>
<evidence type="ECO:0000256" key="2">
    <source>
        <dbReference type="ARBA" id="ARBA00022692"/>
    </source>
</evidence>
<feature type="active site" evidence="8">
    <location>
        <position position="217"/>
    </location>
</feature>
<dbReference type="PANTHER" id="PTHR23129">
    <property type="entry name" value="ACYL-COENZYME A DIPHOSPHATASE FITM2"/>
    <property type="match status" value="1"/>
</dbReference>
<evidence type="ECO:0000256" key="8">
    <source>
        <dbReference type="HAMAP-Rule" id="MF_03231"/>
    </source>
</evidence>
<dbReference type="InterPro" id="IPR046400">
    <property type="entry name" value="SCS3"/>
</dbReference>
<dbReference type="Pfam" id="PF10261">
    <property type="entry name" value="FIT"/>
    <property type="match status" value="1"/>
</dbReference>
<evidence type="ECO:0000313" key="11">
    <source>
        <dbReference type="EMBL" id="KAK3055649.1"/>
    </source>
</evidence>
<evidence type="ECO:0000256" key="1">
    <source>
        <dbReference type="ARBA" id="ARBA00004477"/>
    </source>
</evidence>
<protein>
    <recommendedName>
        <fullName evidence="8">Acyl-coenzyme A diphosphatase SCS3</fullName>
        <ecNumber evidence="8">3.6.1.-</ecNumber>
    </recommendedName>
    <alternativeName>
        <fullName evidence="8">FIT family protein SCS3</fullName>
    </alternativeName>
</protein>
<reference evidence="11" key="1">
    <citation type="submission" date="2023-04" db="EMBL/GenBank/DDBJ databases">
        <title>Black Yeasts Isolated from many extreme environments.</title>
        <authorList>
            <person name="Coleine C."/>
            <person name="Stajich J.E."/>
            <person name="Selbmann L."/>
        </authorList>
    </citation>
    <scope>NUCLEOTIDE SEQUENCE</scope>
    <source>
        <strain evidence="11">CCFEE 5312</strain>
    </source>
</reference>
<comment type="subcellular location">
    <subcellularLocation>
        <location evidence="1 8">Endoplasmic reticulum membrane</location>
        <topology evidence="1 8">Multi-pass membrane protein</topology>
    </subcellularLocation>
</comment>
<dbReference type="GO" id="GO:0008654">
    <property type="term" value="P:phospholipid biosynthetic process"/>
    <property type="evidence" value="ECO:0007669"/>
    <property type="project" value="UniProtKB-KW"/>
</dbReference>
<comment type="function">
    <text evidence="8">Fatty acyl-coenzyme A (CoA) diphosphatase that hydrolyzes fatty acyl-CoA to yield acyl-4'-phosphopantetheine and adenosine 3',5'-bisphosphate. Preferentially hydrolyzes unsaturated long-chain acyl-CoA substrates in the endoplasmic reticulum (ER) lumen. This catalytic activity is required for maintaining ER structure and for lipid droplets (LDs) biogenesis, which are lipid storage organelles involved in maintaining lipid and energy homeostasis. May directly bind to diacylglycerol (DAGs) and triacylglycerol, which is also important for LD biogenesis. May support directional budding of nacent LDs from the ER into the cytosol by reducing DAG levels at sites of LD formation. May play a role in the regulation of cell morphology and cytoskeletal organization. Involved in phospholipid biosynthesis.</text>
</comment>
<comment type="catalytic activity">
    <reaction evidence="8">
        <text>an acyl-CoA + H2O = an acyl-4'-phosphopantetheine + adenosine 3',5'-bisphosphate + 2 H(+)</text>
        <dbReference type="Rhea" id="RHEA:50044"/>
        <dbReference type="ChEBI" id="CHEBI:15377"/>
        <dbReference type="ChEBI" id="CHEBI:15378"/>
        <dbReference type="ChEBI" id="CHEBI:58342"/>
        <dbReference type="ChEBI" id="CHEBI:58343"/>
        <dbReference type="ChEBI" id="CHEBI:132023"/>
    </reaction>
</comment>
<comment type="caution">
    <text evidence="11">The sequence shown here is derived from an EMBL/GenBank/DDBJ whole genome shotgun (WGS) entry which is preliminary data.</text>
</comment>
<dbReference type="EMBL" id="JAWDJX010000008">
    <property type="protein sequence ID" value="KAK3055649.1"/>
    <property type="molecule type" value="Genomic_DNA"/>
</dbReference>
<feature type="transmembrane region" description="Helical" evidence="10">
    <location>
        <begin position="275"/>
        <end position="299"/>
    </location>
</feature>
<keyword evidence="12" id="KW-1185">Reference proteome</keyword>
<evidence type="ECO:0000256" key="3">
    <source>
        <dbReference type="ARBA" id="ARBA00022801"/>
    </source>
</evidence>
<comment type="catalytic activity">
    <reaction evidence="8">
        <text>(5Z,8Z,11Z,14Z)-eicosatetraenoyl-CoA + H2O = S-(5Z,8Z,11Z,14Z-eicosatetraenoyl)-4'-phosphopantetheine + adenosine 3',5'-bisphosphate + 2 H(+)</text>
        <dbReference type="Rhea" id="RHEA:65568"/>
        <dbReference type="ChEBI" id="CHEBI:15377"/>
        <dbReference type="ChEBI" id="CHEBI:15378"/>
        <dbReference type="ChEBI" id="CHEBI:57368"/>
        <dbReference type="ChEBI" id="CHEBI:58343"/>
        <dbReference type="ChEBI" id="CHEBI:156554"/>
    </reaction>
</comment>